<comment type="caution">
    <text evidence="2">The sequence shown here is derived from an EMBL/GenBank/DDBJ whole genome shotgun (WGS) entry which is preliminary data.</text>
</comment>
<keyword evidence="3" id="KW-1185">Reference proteome</keyword>
<gene>
    <name evidence="2" type="ORF">J2736_006731</name>
</gene>
<dbReference type="EMBL" id="JAVDSB010000030">
    <property type="protein sequence ID" value="MDR6555469.1"/>
    <property type="molecule type" value="Genomic_DNA"/>
</dbReference>
<evidence type="ECO:0000313" key="2">
    <source>
        <dbReference type="EMBL" id="MDR6555469.1"/>
    </source>
</evidence>
<evidence type="ECO:0000256" key="1">
    <source>
        <dbReference type="SAM" id="MobiDB-lite"/>
    </source>
</evidence>
<organism evidence="2 3">
    <name type="scientific">Paenibacillus qinlingensis</name>
    <dbReference type="NCBI Taxonomy" id="1837343"/>
    <lineage>
        <taxon>Bacteria</taxon>
        <taxon>Bacillati</taxon>
        <taxon>Bacillota</taxon>
        <taxon>Bacilli</taxon>
        <taxon>Bacillales</taxon>
        <taxon>Paenibacillaceae</taxon>
        <taxon>Paenibacillus</taxon>
    </lineage>
</organism>
<sequence>MISKQKLLQWIEDKRHSFTGPYDTKDDEMYCKGAKRVLARLEQVIELGEFEEEGSNPSSPSTASHTPADHQQCS</sequence>
<feature type="compositionally biased region" description="Low complexity" evidence="1">
    <location>
        <begin position="55"/>
        <end position="66"/>
    </location>
</feature>
<evidence type="ECO:0000313" key="3">
    <source>
        <dbReference type="Proteomes" id="UP001267290"/>
    </source>
</evidence>
<accession>A0ABU1P7D2</accession>
<protein>
    <submittedName>
        <fullName evidence="2">Uncharacterized protein</fullName>
    </submittedName>
</protein>
<dbReference type="Proteomes" id="UP001267290">
    <property type="component" value="Unassembled WGS sequence"/>
</dbReference>
<feature type="region of interest" description="Disordered" evidence="1">
    <location>
        <begin position="49"/>
        <end position="74"/>
    </location>
</feature>
<reference evidence="2 3" key="1">
    <citation type="submission" date="2023-07" db="EMBL/GenBank/DDBJ databases">
        <title>Sorghum-associated microbial communities from plants grown in Nebraska, USA.</title>
        <authorList>
            <person name="Schachtman D."/>
        </authorList>
    </citation>
    <scope>NUCLEOTIDE SEQUENCE [LARGE SCALE GENOMIC DNA]</scope>
    <source>
        <strain evidence="2 3">CC258</strain>
    </source>
</reference>
<name>A0ABU1P7D2_9BACL</name>
<proteinExistence type="predicted"/>